<dbReference type="PANTHER" id="PTHR31917">
    <property type="entry name" value="AGENET DOMAIN-CONTAINING PROTEIN-RELATED"/>
    <property type="match status" value="1"/>
</dbReference>
<comment type="caution">
    <text evidence="2">The sequence shown here is derived from an EMBL/GenBank/DDBJ whole genome shotgun (WGS) entry which is preliminary data.</text>
</comment>
<organism evidence="2 3">
    <name type="scientific">Prymnesium parvum</name>
    <name type="common">Toxic golden alga</name>
    <dbReference type="NCBI Taxonomy" id="97485"/>
    <lineage>
        <taxon>Eukaryota</taxon>
        <taxon>Haptista</taxon>
        <taxon>Haptophyta</taxon>
        <taxon>Prymnesiophyceae</taxon>
        <taxon>Prymnesiales</taxon>
        <taxon>Prymnesiaceae</taxon>
        <taxon>Prymnesium</taxon>
    </lineage>
</organism>
<dbReference type="PANTHER" id="PTHR31917:SF147">
    <property type="entry name" value="AGENET DOMAIN-CONTAINING PROTEIN"/>
    <property type="match status" value="1"/>
</dbReference>
<feature type="domain" description="Agenet" evidence="1">
    <location>
        <begin position="80"/>
        <end position="135"/>
    </location>
</feature>
<name>A0AB34J9Z5_PRYPA</name>
<proteinExistence type="predicted"/>
<dbReference type="InterPro" id="IPR008395">
    <property type="entry name" value="Agenet-like_dom"/>
</dbReference>
<dbReference type="EMBL" id="JBGBPQ010000010">
    <property type="protein sequence ID" value="KAL1518880.1"/>
    <property type="molecule type" value="Genomic_DNA"/>
</dbReference>
<evidence type="ECO:0000313" key="2">
    <source>
        <dbReference type="EMBL" id="KAL1518880.1"/>
    </source>
</evidence>
<accession>A0AB34J9Z5</accession>
<dbReference type="Pfam" id="PF05641">
    <property type="entry name" value="Agenet"/>
    <property type="match status" value="1"/>
</dbReference>
<gene>
    <name evidence="2" type="ORF">AB1Y20_003157</name>
</gene>
<protein>
    <recommendedName>
        <fullName evidence="1">Agenet domain-containing protein</fullName>
    </recommendedName>
</protein>
<dbReference type="Proteomes" id="UP001515480">
    <property type="component" value="Unassembled WGS sequence"/>
</dbReference>
<dbReference type="CDD" id="cd20405">
    <property type="entry name" value="Tudor_Agenet_AtDUF_rpt1_3"/>
    <property type="match status" value="1"/>
</dbReference>
<dbReference type="AlphaFoldDB" id="A0AB34J9Z5"/>
<sequence>MSNRGRAPYADGRFSEGDKVEVLSTEEGFSNAWATAILVSPCKGGWLVEYSRFVDGDGKQLREKVPLHRLRHIPLFPSAFNPECGMRVEGYFHDCWWPGELVEQHLRKGFRLCFDDGDTTWLVRRNVRPMLRRAPVPFAPIPGLARTQPHVGAASTPPLPKLPIRLGHDINPSRVTAAIEELLEDADWKRLNLVDLQAKLEAALLPSEAPGWITPRRYAMVAALEKVLSRRLKPLKPSRTKHRLLSSSATREAKRLRTYGASKEVLLQTPLLRSNAHAVSGSMFSFVRSNAKQEG</sequence>
<evidence type="ECO:0000259" key="1">
    <source>
        <dbReference type="SMART" id="SM00743"/>
    </source>
</evidence>
<keyword evidence="3" id="KW-1185">Reference proteome</keyword>
<feature type="domain" description="Agenet" evidence="1">
    <location>
        <begin position="12"/>
        <end position="78"/>
    </location>
</feature>
<evidence type="ECO:0000313" key="3">
    <source>
        <dbReference type="Proteomes" id="UP001515480"/>
    </source>
</evidence>
<dbReference type="InterPro" id="IPR014002">
    <property type="entry name" value="Agenet_dom_plant"/>
</dbReference>
<dbReference type="CDD" id="cd04508">
    <property type="entry name" value="Tudor_SF"/>
    <property type="match status" value="1"/>
</dbReference>
<dbReference type="SMART" id="SM00743">
    <property type="entry name" value="Agenet"/>
    <property type="match status" value="2"/>
</dbReference>
<reference evidence="2 3" key="1">
    <citation type="journal article" date="2024" name="Science">
        <title>Giant polyketide synthase enzymes in the biosynthesis of giant marine polyether toxins.</title>
        <authorList>
            <person name="Fallon T.R."/>
            <person name="Shende V.V."/>
            <person name="Wierzbicki I.H."/>
            <person name="Pendleton A.L."/>
            <person name="Watervoot N.F."/>
            <person name="Auber R.P."/>
            <person name="Gonzalez D.J."/>
            <person name="Wisecaver J.H."/>
            <person name="Moore B.S."/>
        </authorList>
    </citation>
    <scope>NUCLEOTIDE SEQUENCE [LARGE SCALE GENOMIC DNA]</scope>
    <source>
        <strain evidence="2 3">12B1</strain>
    </source>
</reference>